<feature type="transmembrane region" description="Helical" evidence="1">
    <location>
        <begin position="16"/>
        <end position="34"/>
    </location>
</feature>
<evidence type="ECO:0000256" key="1">
    <source>
        <dbReference type="SAM" id="Phobius"/>
    </source>
</evidence>
<feature type="transmembrane region" description="Helical" evidence="1">
    <location>
        <begin position="73"/>
        <end position="91"/>
    </location>
</feature>
<dbReference type="Proteomes" id="UP000201838">
    <property type="component" value="Unassembled WGS sequence"/>
</dbReference>
<keyword evidence="1" id="KW-0472">Membrane</keyword>
<feature type="transmembrane region" description="Helical" evidence="1">
    <location>
        <begin position="46"/>
        <end position="66"/>
    </location>
</feature>
<dbReference type="RefSeq" id="WP_093972331.1">
    <property type="nucleotide sequence ID" value="NZ_FXXQ01000001.1"/>
</dbReference>
<protein>
    <submittedName>
        <fullName evidence="2">Uncharacterized protein</fullName>
    </submittedName>
</protein>
<dbReference type="AlphaFoldDB" id="A0A238IWG6"/>
<keyword evidence="1" id="KW-1133">Transmembrane helix</keyword>
<keyword evidence="3" id="KW-1185">Reference proteome</keyword>
<organism evidence="2 3">
    <name type="scientific">Boseongicola aestuarii</name>
    <dbReference type="NCBI Taxonomy" id="1470561"/>
    <lineage>
        <taxon>Bacteria</taxon>
        <taxon>Pseudomonadati</taxon>
        <taxon>Pseudomonadota</taxon>
        <taxon>Alphaproteobacteria</taxon>
        <taxon>Rhodobacterales</taxon>
        <taxon>Paracoccaceae</taxon>
        <taxon>Boseongicola</taxon>
    </lineage>
</organism>
<name>A0A238IWG6_9RHOB</name>
<sequence>MWAGLRYAVHFERRRLYFVTLTAFVAGILFYARLDMVLFGLPAPFIVGLIYAFIIGIAALLVCILAPSFRFMLEAIAISRLGIAALAFSFPTLGETILASPLLNACIVVGFGVAVSRVIHGRIARSARTGLRARLHAYATEGRGKVRVAGTAWQRNYVGWMDDAVAVPA</sequence>
<dbReference type="EMBL" id="FXXQ01000001">
    <property type="protein sequence ID" value="SMX22371.1"/>
    <property type="molecule type" value="Genomic_DNA"/>
</dbReference>
<feature type="transmembrane region" description="Helical" evidence="1">
    <location>
        <begin position="97"/>
        <end position="119"/>
    </location>
</feature>
<gene>
    <name evidence="2" type="ORF">BOA8489_00467</name>
</gene>
<proteinExistence type="predicted"/>
<dbReference type="OrthoDB" id="9872157at2"/>
<keyword evidence="1" id="KW-0812">Transmembrane</keyword>
<reference evidence="3" key="1">
    <citation type="submission" date="2017-05" db="EMBL/GenBank/DDBJ databases">
        <authorList>
            <person name="Rodrigo-Torres L."/>
            <person name="Arahal R. D."/>
            <person name="Lucena T."/>
        </authorList>
    </citation>
    <scope>NUCLEOTIDE SEQUENCE [LARGE SCALE GENOMIC DNA]</scope>
    <source>
        <strain evidence="3">CECT 8489</strain>
    </source>
</reference>
<evidence type="ECO:0000313" key="2">
    <source>
        <dbReference type="EMBL" id="SMX22371.1"/>
    </source>
</evidence>
<accession>A0A238IWG6</accession>
<evidence type="ECO:0000313" key="3">
    <source>
        <dbReference type="Proteomes" id="UP000201838"/>
    </source>
</evidence>